<protein>
    <recommendedName>
        <fullName evidence="6">FecR family protein</fullName>
    </recommendedName>
</protein>
<dbReference type="EMBL" id="PSKQ01000021">
    <property type="protein sequence ID" value="MBE8721847.1"/>
    <property type="molecule type" value="Genomic_DNA"/>
</dbReference>
<dbReference type="PANTHER" id="PTHR30273:SF2">
    <property type="entry name" value="PROTEIN FECR"/>
    <property type="match status" value="1"/>
</dbReference>
<evidence type="ECO:0000259" key="2">
    <source>
        <dbReference type="Pfam" id="PF04773"/>
    </source>
</evidence>
<evidence type="ECO:0000313" key="4">
    <source>
        <dbReference type="EMBL" id="MBE8721847.1"/>
    </source>
</evidence>
<evidence type="ECO:0000313" key="5">
    <source>
        <dbReference type="Proteomes" id="UP000618319"/>
    </source>
</evidence>
<dbReference type="PANTHER" id="PTHR30273">
    <property type="entry name" value="PERIPLASMIC SIGNAL SENSOR AND SIGMA FACTOR ACTIVATOR FECR-RELATED"/>
    <property type="match status" value="1"/>
</dbReference>
<dbReference type="RefSeq" id="WP_196939774.1">
    <property type="nucleotide sequence ID" value="NZ_MU158690.1"/>
</dbReference>
<dbReference type="InterPro" id="IPR006860">
    <property type="entry name" value="FecR"/>
</dbReference>
<organism evidence="4 5">
    <name type="scientific">Sphingobacterium pedocola</name>
    <dbReference type="NCBI Taxonomy" id="2082722"/>
    <lineage>
        <taxon>Bacteria</taxon>
        <taxon>Pseudomonadati</taxon>
        <taxon>Bacteroidota</taxon>
        <taxon>Sphingobacteriia</taxon>
        <taxon>Sphingobacteriales</taxon>
        <taxon>Sphingobacteriaceae</taxon>
        <taxon>Sphingobacterium</taxon>
    </lineage>
</organism>
<evidence type="ECO:0000256" key="1">
    <source>
        <dbReference type="SAM" id="Phobius"/>
    </source>
</evidence>
<dbReference type="Pfam" id="PF16344">
    <property type="entry name" value="FecR_C"/>
    <property type="match status" value="1"/>
</dbReference>
<evidence type="ECO:0000259" key="3">
    <source>
        <dbReference type="Pfam" id="PF16344"/>
    </source>
</evidence>
<proteinExistence type="predicted"/>
<name>A0ABR9T917_9SPHI</name>
<dbReference type="PIRSF" id="PIRSF018266">
    <property type="entry name" value="FecR"/>
    <property type="match status" value="1"/>
</dbReference>
<gene>
    <name evidence="4" type="ORF">C4F40_14055</name>
</gene>
<keyword evidence="5" id="KW-1185">Reference proteome</keyword>
<dbReference type="Gene3D" id="2.60.120.1440">
    <property type="match status" value="1"/>
</dbReference>
<keyword evidence="1" id="KW-0472">Membrane</keyword>
<dbReference type="InterPro" id="IPR032508">
    <property type="entry name" value="FecR_C"/>
</dbReference>
<keyword evidence="1" id="KW-1133">Transmembrane helix</keyword>
<keyword evidence="1" id="KW-0812">Transmembrane</keyword>
<sequence>MRSERRYQELASKWLDGSITDEEKEEFAQWYHAQNDEVDIPLTFARDEAELQSRILDKVNRNISDSRTKRVLFTPKMQMAVAASLALFFLFGGYFWYSKKINDNGAIHHVSQVQPGGNKATLTLADGQEIDLSEQHEGLIVGDNIAYVDGAKLFDQDTDESLSAILSTPKGGQYQIQLPDGSKVWLNSSSSLKFPKKFDERFREVELLSGEAFFEISTQYAHSKKVPFYVRNNQQLTEVLGTKFNVNMYEEGTVTTVTEGAVGVSALGKPSSHLAVLTVGKQAILKSGQVSVGEVNVEEFTAWKDGYFYFNDASIYTVMKEFERWYDIEIKYESTTSDYLFVGKIPRKVTLATALNVLKSAGVSYEWKDNRYLIIK</sequence>
<accession>A0ABR9T917</accession>
<feature type="domain" description="Protein FecR C-terminal" evidence="3">
    <location>
        <begin position="307"/>
        <end position="374"/>
    </location>
</feature>
<feature type="transmembrane region" description="Helical" evidence="1">
    <location>
        <begin position="79"/>
        <end position="97"/>
    </location>
</feature>
<comment type="caution">
    <text evidence="4">The sequence shown here is derived from an EMBL/GenBank/DDBJ whole genome shotgun (WGS) entry which is preliminary data.</text>
</comment>
<evidence type="ECO:0008006" key="6">
    <source>
        <dbReference type="Google" id="ProtNLM"/>
    </source>
</evidence>
<feature type="domain" description="FecR protein" evidence="2">
    <location>
        <begin position="166"/>
        <end position="262"/>
    </location>
</feature>
<dbReference type="Gene3D" id="3.55.50.30">
    <property type="match status" value="1"/>
</dbReference>
<dbReference type="Pfam" id="PF04773">
    <property type="entry name" value="FecR"/>
    <property type="match status" value="1"/>
</dbReference>
<reference evidence="4 5" key="1">
    <citation type="submission" date="2018-02" db="EMBL/GenBank/DDBJ databases">
        <title>Sphingobacterium KA21.</title>
        <authorList>
            <person name="Vasarhelyi B.M."/>
            <person name="Deshmukh S."/>
            <person name="Balint B."/>
            <person name="Kukolya J."/>
        </authorList>
    </citation>
    <scope>NUCLEOTIDE SEQUENCE [LARGE SCALE GENOMIC DNA]</scope>
    <source>
        <strain evidence="4 5">Ka21</strain>
    </source>
</reference>
<dbReference type="Proteomes" id="UP000618319">
    <property type="component" value="Unassembled WGS sequence"/>
</dbReference>
<dbReference type="InterPro" id="IPR012373">
    <property type="entry name" value="Ferrdict_sens_TM"/>
</dbReference>